<dbReference type="RefSeq" id="XP_052742854.1">
    <property type="nucleotide sequence ID" value="XM_052886894.1"/>
</dbReference>
<proteinExistence type="predicted"/>
<organism evidence="1 2">
    <name type="scientific">Bicyclus anynana</name>
    <name type="common">Squinting bush brown butterfly</name>
    <dbReference type="NCBI Taxonomy" id="110368"/>
    <lineage>
        <taxon>Eukaryota</taxon>
        <taxon>Metazoa</taxon>
        <taxon>Ecdysozoa</taxon>
        <taxon>Arthropoda</taxon>
        <taxon>Hexapoda</taxon>
        <taxon>Insecta</taxon>
        <taxon>Pterygota</taxon>
        <taxon>Neoptera</taxon>
        <taxon>Endopterygota</taxon>
        <taxon>Lepidoptera</taxon>
        <taxon>Glossata</taxon>
        <taxon>Ditrysia</taxon>
        <taxon>Papilionoidea</taxon>
        <taxon>Nymphalidae</taxon>
        <taxon>Satyrinae</taxon>
        <taxon>Satyrini</taxon>
        <taxon>Mycalesina</taxon>
        <taxon>Bicyclus</taxon>
    </lineage>
</organism>
<dbReference type="OrthoDB" id="6865458at2759"/>
<gene>
    <name evidence="2 3 4" type="primary">LOC112043868</name>
</gene>
<evidence type="ECO:0000313" key="1">
    <source>
        <dbReference type="Proteomes" id="UP001652582"/>
    </source>
</evidence>
<dbReference type="RefSeq" id="XP_023935293.1">
    <property type="nucleotide sequence ID" value="XM_024079525.1"/>
</dbReference>
<evidence type="ECO:0000313" key="3">
    <source>
        <dbReference type="RefSeq" id="XP_052742854.1"/>
    </source>
</evidence>
<evidence type="ECO:0000313" key="4">
    <source>
        <dbReference type="RefSeq" id="XP_052742855.1"/>
    </source>
</evidence>
<protein>
    <submittedName>
        <fullName evidence="2 3">Uncharacterized protein LOC112043868</fullName>
    </submittedName>
</protein>
<keyword evidence="1" id="KW-1185">Reference proteome</keyword>
<evidence type="ECO:0000313" key="2">
    <source>
        <dbReference type="RefSeq" id="XP_023935293.1"/>
    </source>
</evidence>
<name>A0A6J1MQV6_BICAN</name>
<dbReference type="RefSeq" id="XP_052742855.1">
    <property type="nucleotide sequence ID" value="XM_052886895.1"/>
</dbReference>
<dbReference type="InterPro" id="IPR043011">
    <property type="entry name" value="Bunya_nucleocap_C"/>
</dbReference>
<dbReference type="KEGG" id="bany:112043868"/>
<accession>A0A6J1MQV6</accession>
<dbReference type="Proteomes" id="UP001652582">
    <property type="component" value="Chromosome 18"/>
</dbReference>
<sequence length="233" mass="26458">MATKKFEFSVQQEPSEPVFLGNIFYSKYKKALFLQDKENVQQILRQGHELRIMLKELEPGQTVAVSSMMITEECPLLVKKTEPNVPVDCFYFTANRLSGLVAAYAFDNRDLFPDLESPEANALGLKWDNKDENKCRLYLAAVSGSEHFESQFAYWPLICALRKFQLKKITVDPVLKMAKIKNCSGSRMAHALMQNSSFVRDLWCLFPNSSPADIKLVLSSAPPKMKSLFSNAE</sequence>
<dbReference type="GeneID" id="112043868"/>
<dbReference type="Gene3D" id="1.10.472.180">
    <property type="entry name" value="Bunyavirus nucleocapsid (N) protein, C-terminal domain"/>
    <property type="match status" value="1"/>
</dbReference>
<reference evidence="2" key="1">
    <citation type="submission" date="2025-04" db="UniProtKB">
        <authorList>
            <consortium name="RefSeq"/>
        </authorList>
    </citation>
    <scope>IDENTIFICATION</scope>
</reference>
<dbReference type="AlphaFoldDB" id="A0A6J1MQV6"/>